<dbReference type="EC" id="5.2.1.8" evidence="2"/>
<evidence type="ECO:0000256" key="3">
    <source>
        <dbReference type="ARBA" id="ARBA00022729"/>
    </source>
</evidence>
<feature type="domain" description="PpiC" evidence="7">
    <location>
        <begin position="144"/>
        <end position="235"/>
    </location>
</feature>
<dbReference type="PATRIC" id="fig|56107.3.peg.5868"/>
<name>K9X4H0_9NOST</name>
<dbReference type="InterPro" id="IPR050245">
    <property type="entry name" value="PrsA_foldase"/>
</dbReference>
<dbReference type="EMBL" id="CP003642">
    <property type="protein sequence ID" value="AFZ27368.1"/>
    <property type="molecule type" value="Genomic_DNA"/>
</dbReference>
<evidence type="ECO:0000256" key="2">
    <source>
        <dbReference type="ARBA" id="ARBA00013194"/>
    </source>
</evidence>
<evidence type="ECO:0000256" key="4">
    <source>
        <dbReference type="ARBA" id="ARBA00023110"/>
    </source>
</evidence>
<keyword evidence="3" id="KW-0732">Signal</keyword>
<dbReference type="Gene3D" id="3.10.50.40">
    <property type="match status" value="1"/>
</dbReference>
<dbReference type="SUPFAM" id="SSF54534">
    <property type="entry name" value="FKBP-like"/>
    <property type="match status" value="1"/>
</dbReference>
<dbReference type="PANTHER" id="PTHR47245">
    <property type="entry name" value="PEPTIDYLPROLYL ISOMERASE"/>
    <property type="match status" value="1"/>
</dbReference>
<dbReference type="Pfam" id="PF00639">
    <property type="entry name" value="Rotamase"/>
    <property type="match status" value="1"/>
</dbReference>
<keyword evidence="5 6" id="KW-0413">Isomerase</keyword>
<dbReference type="STRING" id="56107.Cylst_5343"/>
<evidence type="ECO:0000313" key="8">
    <source>
        <dbReference type="EMBL" id="AFZ27368.1"/>
    </source>
</evidence>
<dbReference type="KEGG" id="csg:Cylst_5343"/>
<dbReference type="OrthoDB" id="14196at2"/>
<dbReference type="Proteomes" id="UP000010475">
    <property type="component" value="Chromosome"/>
</dbReference>
<dbReference type="InterPro" id="IPR046357">
    <property type="entry name" value="PPIase_dom_sf"/>
</dbReference>
<protein>
    <recommendedName>
        <fullName evidence="2">peptidylprolyl isomerase</fullName>
        <ecNumber evidence="2">5.2.1.8</ecNumber>
    </recommendedName>
</protein>
<organism evidence="8 9">
    <name type="scientific">Cylindrospermum stagnale PCC 7417</name>
    <dbReference type="NCBI Taxonomy" id="56107"/>
    <lineage>
        <taxon>Bacteria</taxon>
        <taxon>Bacillati</taxon>
        <taxon>Cyanobacteriota</taxon>
        <taxon>Cyanophyceae</taxon>
        <taxon>Nostocales</taxon>
        <taxon>Nostocaceae</taxon>
        <taxon>Cylindrospermum</taxon>
    </lineage>
</organism>
<evidence type="ECO:0000259" key="7">
    <source>
        <dbReference type="PROSITE" id="PS50198"/>
    </source>
</evidence>
<sequence length="269" mass="30326">MKEELESTSTSTAIRDQEEEHYKKTLTLVPVPPATDAEILAYLRRSGKLTEIAALAERDVIILTMCEQLGITISDAEWQAAGDAFRLERQLWGTSETLAWLKQQRIRIQEWSQGIRVALLEKKLKEHLFGATVDSTYISNQHNYRRVALSQILVFDLTTAEKIVQTLQAGSASFCALALEYSQGKLSQENGGFVGIRCLVELLPEIVTAITDAEEGEVIGPIKTKLGYQIFRVEKWLSSELNQSVREQILDMMFKAWLNNLQNYTGNGE</sequence>
<dbReference type="AlphaFoldDB" id="K9X4H0"/>
<evidence type="ECO:0000256" key="1">
    <source>
        <dbReference type="ARBA" id="ARBA00000971"/>
    </source>
</evidence>
<accession>K9X4H0</accession>
<keyword evidence="9" id="KW-1185">Reference proteome</keyword>
<dbReference type="InterPro" id="IPR000297">
    <property type="entry name" value="PPIase_PpiC"/>
</dbReference>
<evidence type="ECO:0000256" key="5">
    <source>
        <dbReference type="ARBA" id="ARBA00023235"/>
    </source>
</evidence>
<dbReference type="PANTHER" id="PTHR47245:SF1">
    <property type="entry name" value="FOLDASE PROTEIN PRSA"/>
    <property type="match status" value="1"/>
</dbReference>
<proteinExistence type="predicted"/>
<evidence type="ECO:0000256" key="6">
    <source>
        <dbReference type="PROSITE-ProRule" id="PRU00278"/>
    </source>
</evidence>
<reference evidence="8 9" key="1">
    <citation type="submission" date="2012-06" db="EMBL/GenBank/DDBJ databases">
        <title>Finished chromosome of genome of Cylindrospermum stagnale PCC 7417.</title>
        <authorList>
            <consortium name="US DOE Joint Genome Institute"/>
            <person name="Gugger M."/>
            <person name="Coursin T."/>
            <person name="Rippka R."/>
            <person name="Tandeau De Marsac N."/>
            <person name="Huntemann M."/>
            <person name="Wei C.-L."/>
            <person name="Han J."/>
            <person name="Detter J.C."/>
            <person name="Han C."/>
            <person name="Tapia R."/>
            <person name="Chen A."/>
            <person name="Kyrpides N."/>
            <person name="Mavromatis K."/>
            <person name="Markowitz V."/>
            <person name="Szeto E."/>
            <person name="Ivanova N."/>
            <person name="Pagani I."/>
            <person name="Pati A."/>
            <person name="Goodwin L."/>
            <person name="Nordberg H.P."/>
            <person name="Cantor M.N."/>
            <person name="Hua S.X."/>
            <person name="Woyke T."/>
            <person name="Kerfeld C.A."/>
        </authorList>
    </citation>
    <scope>NUCLEOTIDE SEQUENCE [LARGE SCALE GENOMIC DNA]</scope>
    <source>
        <strain evidence="8 9">PCC 7417</strain>
    </source>
</reference>
<gene>
    <name evidence="8" type="ORF">Cylst_5343</name>
</gene>
<keyword evidence="4 6" id="KW-0697">Rotamase</keyword>
<dbReference type="GO" id="GO:0003755">
    <property type="term" value="F:peptidyl-prolyl cis-trans isomerase activity"/>
    <property type="evidence" value="ECO:0007669"/>
    <property type="project" value="UniProtKB-KW"/>
</dbReference>
<dbReference type="HOGENOM" id="CLU_082394_1_0_3"/>
<comment type="catalytic activity">
    <reaction evidence="1">
        <text>[protein]-peptidylproline (omega=180) = [protein]-peptidylproline (omega=0)</text>
        <dbReference type="Rhea" id="RHEA:16237"/>
        <dbReference type="Rhea" id="RHEA-COMP:10747"/>
        <dbReference type="Rhea" id="RHEA-COMP:10748"/>
        <dbReference type="ChEBI" id="CHEBI:83833"/>
        <dbReference type="ChEBI" id="CHEBI:83834"/>
        <dbReference type="EC" id="5.2.1.8"/>
    </reaction>
</comment>
<evidence type="ECO:0000313" key="9">
    <source>
        <dbReference type="Proteomes" id="UP000010475"/>
    </source>
</evidence>
<dbReference type="RefSeq" id="WP_015210603.1">
    <property type="nucleotide sequence ID" value="NC_019757.1"/>
</dbReference>
<dbReference type="eggNOG" id="COG0760">
    <property type="taxonomic scope" value="Bacteria"/>
</dbReference>
<dbReference type="PROSITE" id="PS50198">
    <property type="entry name" value="PPIC_PPIASE_2"/>
    <property type="match status" value="1"/>
</dbReference>